<evidence type="ECO:0000256" key="4">
    <source>
        <dbReference type="SAM" id="MobiDB-lite"/>
    </source>
</evidence>
<dbReference type="InterPro" id="IPR003313">
    <property type="entry name" value="AraC-bd"/>
</dbReference>
<comment type="caution">
    <text evidence="6">The sequence shown here is derived from an EMBL/GenBank/DDBJ whole genome shotgun (WGS) entry which is preliminary data.</text>
</comment>
<keyword evidence="2" id="KW-0238">DNA-binding</keyword>
<dbReference type="InterPro" id="IPR037923">
    <property type="entry name" value="HTH-like"/>
</dbReference>
<accession>A0ABW1UNU1</accession>
<evidence type="ECO:0000313" key="6">
    <source>
        <dbReference type="EMBL" id="MFC6315642.1"/>
    </source>
</evidence>
<dbReference type="InterPro" id="IPR009057">
    <property type="entry name" value="Homeodomain-like_sf"/>
</dbReference>
<sequence>MACSFQELTVRFELAGHQFQIINLLDGVIQQVIPSHHHGRTSYEIHYIASGYGAVLISGQKYALGPGSLYMTGPGVDHAQLPAATQPMRELCVYLKTADQPTTLRQTPAPQTMAANLQEFLATTFWLGPDQQGLDLLFKEIFQEMAQQQSGFQIALSALFQQLIVKMLRNYQGRPRLERPQTRMVPADQIALTIESYFLYDYQQASLTDLARQIDSSPRQTERWLQRLYGQTFREKKAKARMSAAAMLLNESAASISTIGAAVGFASLEHFSHAFKNYYGQSPRAFRQSPSMPPSAATPTEVTANATSGFD</sequence>
<dbReference type="PANTHER" id="PTHR43280">
    <property type="entry name" value="ARAC-FAMILY TRANSCRIPTIONAL REGULATOR"/>
    <property type="match status" value="1"/>
</dbReference>
<dbReference type="Gene3D" id="2.60.120.10">
    <property type="entry name" value="Jelly Rolls"/>
    <property type="match status" value="1"/>
</dbReference>
<dbReference type="InterPro" id="IPR018062">
    <property type="entry name" value="HTH_AraC-typ_CS"/>
</dbReference>
<dbReference type="InterPro" id="IPR018060">
    <property type="entry name" value="HTH_AraC"/>
</dbReference>
<dbReference type="SMART" id="SM00342">
    <property type="entry name" value="HTH_ARAC"/>
    <property type="match status" value="1"/>
</dbReference>
<evidence type="ECO:0000259" key="5">
    <source>
        <dbReference type="PROSITE" id="PS01124"/>
    </source>
</evidence>
<feature type="region of interest" description="Disordered" evidence="4">
    <location>
        <begin position="286"/>
        <end position="311"/>
    </location>
</feature>
<dbReference type="Proteomes" id="UP001596310">
    <property type="component" value="Unassembled WGS sequence"/>
</dbReference>
<dbReference type="PROSITE" id="PS01124">
    <property type="entry name" value="HTH_ARAC_FAMILY_2"/>
    <property type="match status" value="1"/>
</dbReference>
<feature type="domain" description="HTH araC/xylS-type" evidence="5">
    <location>
        <begin position="188"/>
        <end position="289"/>
    </location>
</feature>
<evidence type="ECO:0000313" key="7">
    <source>
        <dbReference type="Proteomes" id="UP001596310"/>
    </source>
</evidence>
<evidence type="ECO:0000256" key="2">
    <source>
        <dbReference type="ARBA" id="ARBA00023125"/>
    </source>
</evidence>
<dbReference type="PRINTS" id="PR00032">
    <property type="entry name" value="HTHARAC"/>
</dbReference>
<protein>
    <submittedName>
        <fullName evidence="6">AraC family transcriptional regulator</fullName>
    </submittedName>
</protein>
<dbReference type="Pfam" id="PF12833">
    <property type="entry name" value="HTH_18"/>
    <property type="match status" value="1"/>
</dbReference>
<proteinExistence type="predicted"/>
<gene>
    <name evidence="6" type="ORF">ACFQHW_08715</name>
</gene>
<evidence type="ECO:0000256" key="1">
    <source>
        <dbReference type="ARBA" id="ARBA00023015"/>
    </source>
</evidence>
<reference evidence="7" key="1">
    <citation type="journal article" date="2019" name="Int. J. Syst. Evol. Microbiol.">
        <title>The Global Catalogue of Microorganisms (GCM) 10K type strain sequencing project: providing services to taxonomists for standard genome sequencing and annotation.</title>
        <authorList>
            <consortium name="The Broad Institute Genomics Platform"/>
            <consortium name="The Broad Institute Genome Sequencing Center for Infectious Disease"/>
            <person name="Wu L."/>
            <person name="Ma J."/>
        </authorList>
    </citation>
    <scope>NUCLEOTIDE SEQUENCE [LARGE SCALE GENOMIC DNA]</scope>
    <source>
        <strain evidence="7">CCM 8897</strain>
    </source>
</reference>
<dbReference type="InterPro" id="IPR020449">
    <property type="entry name" value="Tscrpt_reg_AraC-type_HTH"/>
</dbReference>
<dbReference type="SUPFAM" id="SSF46689">
    <property type="entry name" value="Homeodomain-like"/>
    <property type="match status" value="1"/>
</dbReference>
<feature type="compositionally biased region" description="Polar residues" evidence="4">
    <location>
        <begin position="301"/>
        <end position="311"/>
    </location>
</feature>
<dbReference type="Gene3D" id="1.10.10.60">
    <property type="entry name" value="Homeodomain-like"/>
    <property type="match status" value="1"/>
</dbReference>
<dbReference type="InterPro" id="IPR014710">
    <property type="entry name" value="RmlC-like_jellyroll"/>
</dbReference>
<name>A0ABW1UNU1_9LACO</name>
<dbReference type="SUPFAM" id="SSF51215">
    <property type="entry name" value="Regulatory protein AraC"/>
    <property type="match status" value="1"/>
</dbReference>
<keyword evidence="7" id="KW-1185">Reference proteome</keyword>
<dbReference type="PROSITE" id="PS00041">
    <property type="entry name" value="HTH_ARAC_FAMILY_1"/>
    <property type="match status" value="1"/>
</dbReference>
<keyword evidence="1" id="KW-0805">Transcription regulation</keyword>
<dbReference type="Pfam" id="PF02311">
    <property type="entry name" value="AraC_binding"/>
    <property type="match status" value="1"/>
</dbReference>
<keyword evidence="3" id="KW-0804">Transcription</keyword>
<evidence type="ECO:0000256" key="3">
    <source>
        <dbReference type="ARBA" id="ARBA00023163"/>
    </source>
</evidence>
<organism evidence="6 7">
    <name type="scientific">Lapidilactobacillus achengensis</name>
    <dbReference type="NCBI Taxonomy" id="2486000"/>
    <lineage>
        <taxon>Bacteria</taxon>
        <taxon>Bacillati</taxon>
        <taxon>Bacillota</taxon>
        <taxon>Bacilli</taxon>
        <taxon>Lactobacillales</taxon>
        <taxon>Lactobacillaceae</taxon>
        <taxon>Lapidilactobacillus</taxon>
    </lineage>
</organism>
<dbReference type="RefSeq" id="WP_125601242.1">
    <property type="nucleotide sequence ID" value="NZ_JBHSSM010000018.1"/>
</dbReference>
<dbReference type="EMBL" id="JBHSSM010000018">
    <property type="protein sequence ID" value="MFC6315642.1"/>
    <property type="molecule type" value="Genomic_DNA"/>
</dbReference>
<dbReference type="PANTHER" id="PTHR43280:SF27">
    <property type="entry name" value="TRANSCRIPTIONAL REGULATOR MTLR"/>
    <property type="match status" value="1"/>
</dbReference>